<dbReference type="Proteomes" id="UP001370490">
    <property type="component" value="Unassembled WGS sequence"/>
</dbReference>
<keyword evidence="1" id="KW-0802">TPR repeat</keyword>
<evidence type="ECO:0000313" key="4">
    <source>
        <dbReference type="Proteomes" id="UP001370490"/>
    </source>
</evidence>
<gene>
    <name evidence="3" type="ORF">RJ641_020334</name>
</gene>
<feature type="region of interest" description="Disordered" evidence="2">
    <location>
        <begin position="54"/>
        <end position="86"/>
    </location>
</feature>
<feature type="compositionally biased region" description="Polar residues" evidence="2">
    <location>
        <begin position="77"/>
        <end position="86"/>
    </location>
</feature>
<dbReference type="Pfam" id="PF13432">
    <property type="entry name" value="TPR_16"/>
    <property type="match status" value="1"/>
</dbReference>
<sequence length="411" mass="45299">MSIRTTSATIQLHSNSRRNHLLPLNLSPSLNGAPRPSRFPFQIQIQIRCSASDSKARRGFGRQSSSNNKDNKAPGLNSRSDGNTRNFNLDTQFEERLQAVQRAALEQKKADEIKEYGPIDYDAPVESEKSTISLGTKIGIGVAVIVFGLLFAVGDFLPSESESSSEKATVVAHNLSDEEKSILQTRLQQYEATLGTSPKDLDALKGATVTLVELGDYSRASSLLEDLSKEKPNDPEVFRLLGEVRYELKNFEGSAAAYRRAGLISKGADFELLRGLTNALLAAKKPDEAVQVLLASRDRLKSENGQNTKIDSGGVNTEPEKLDPIQVELLLGKAYSDWGHVSDAITVYDQLISSYPDDFRGYLAKGILLKENGRPGDAERMFIQARFFAPEKAKALVDQTNHLFHQEPIFN</sequence>
<reference evidence="3 4" key="1">
    <citation type="submission" date="2023-12" db="EMBL/GenBank/DDBJ databases">
        <title>A high-quality genome assembly for Dillenia turbinata (Dilleniales).</title>
        <authorList>
            <person name="Chanderbali A."/>
        </authorList>
    </citation>
    <scope>NUCLEOTIDE SEQUENCE [LARGE SCALE GENOMIC DNA]</scope>
    <source>
        <strain evidence="3">LSX21</strain>
        <tissue evidence="3">Leaf</tissue>
    </source>
</reference>
<feature type="repeat" description="TPR" evidence="1">
    <location>
        <begin position="325"/>
        <end position="358"/>
    </location>
</feature>
<comment type="caution">
    <text evidence="3">The sequence shown here is derived from an EMBL/GenBank/DDBJ whole genome shotgun (WGS) entry which is preliminary data.</text>
</comment>
<dbReference type="PROSITE" id="PS50005">
    <property type="entry name" value="TPR"/>
    <property type="match status" value="1"/>
</dbReference>
<evidence type="ECO:0000256" key="1">
    <source>
        <dbReference type="PROSITE-ProRule" id="PRU00339"/>
    </source>
</evidence>
<evidence type="ECO:0000313" key="3">
    <source>
        <dbReference type="EMBL" id="KAK6915217.1"/>
    </source>
</evidence>
<dbReference type="InterPro" id="IPR011990">
    <property type="entry name" value="TPR-like_helical_dom_sf"/>
</dbReference>
<proteinExistence type="predicted"/>
<name>A0AAN8UR90_9MAGN</name>
<dbReference type="Gene3D" id="1.25.40.10">
    <property type="entry name" value="Tetratricopeptide repeat domain"/>
    <property type="match status" value="1"/>
</dbReference>
<feature type="non-terminal residue" evidence="3">
    <location>
        <position position="411"/>
    </location>
</feature>
<dbReference type="SUPFAM" id="SSF48452">
    <property type="entry name" value="TPR-like"/>
    <property type="match status" value="1"/>
</dbReference>
<organism evidence="3 4">
    <name type="scientific">Dillenia turbinata</name>
    <dbReference type="NCBI Taxonomy" id="194707"/>
    <lineage>
        <taxon>Eukaryota</taxon>
        <taxon>Viridiplantae</taxon>
        <taxon>Streptophyta</taxon>
        <taxon>Embryophyta</taxon>
        <taxon>Tracheophyta</taxon>
        <taxon>Spermatophyta</taxon>
        <taxon>Magnoliopsida</taxon>
        <taxon>eudicotyledons</taxon>
        <taxon>Gunneridae</taxon>
        <taxon>Pentapetalae</taxon>
        <taxon>Dilleniales</taxon>
        <taxon>Dilleniaceae</taxon>
        <taxon>Dillenia</taxon>
    </lineage>
</organism>
<accession>A0AAN8UR90</accession>
<dbReference type="Pfam" id="PF14559">
    <property type="entry name" value="TPR_19"/>
    <property type="match status" value="1"/>
</dbReference>
<protein>
    <submittedName>
        <fullName evidence="3">Uncharacterized protein</fullName>
    </submittedName>
</protein>
<keyword evidence="4" id="KW-1185">Reference proteome</keyword>
<dbReference type="EMBL" id="JBAMMX010000025">
    <property type="protein sequence ID" value="KAK6915217.1"/>
    <property type="molecule type" value="Genomic_DNA"/>
</dbReference>
<dbReference type="AlphaFoldDB" id="A0AAN8UR90"/>
<dbReference type="InterPro" id="IPR019734">
    <property type="entry name" value="TPR_rpt"/>
</dbReference>
<evidence type="ECO:0000256" key="2">
    <source>
        <dbReference type="SAM" id="MobiDB-lite"/>
    </source>
</evidence>